<gene>
    <name evidence="1" type="ORF">DSO57_1014683</name>
</gene>
<dbReference type="EMBL" id="QTSX02005027">
    <property type="protein sequence ID" value="KAJ9062059.1"/>
    <property type="molecule type" value="Genomic_DNA"/>
</dbReference>
<evidence type="ECO:0000313" key="2">
    <source>
        <dbReference type="Proteomes" id="UP001165960"/>
    </source>
</evidence>
<organism evidence="1 2">
    <name type="scientific">Entomophthora muscae</name>
    <dbReference type="NCBI Taxonomy" id="34485"/>
    <lineage>
        <taxon>Eukaryota</taxon>
        <taxon>Fungi</taxon>
        <taxon>Fungi incertae sedis</taxon>
        <taxon>Zoopagomycota</taxon>
        <taxon>Entomophthoromycotina</taxon>
        <taxon>Entomophthoromycetes</taxon>
        <taxon>Entomophthorales</taxon>
        <taxon>Entomophthoraceae</taxon>
        <taxon>Entomophthora</taxon>
    </lineage>
</organism>
<accession>A0ACC2SI57</accession>
<reference evidence="1" key="1">
    <citation type="submission" date="2022-04" db="EMBL/GenBank/DDBJ databases">
        <title>Genome of the entomopathogenic fungus Entomophthora muscae.</title>
        <authorList>
            <person name="Elya C."/>
            <person name="Lovett B.R."/>
            <person name="Lee E."/>
            <person name="Macias A.M."/>
            <person name="Hajek A.E."/>
            <person name="De Bivort B.L."/>
            <person name="Kasson M.T."/>
            <person name="De Fine Licht H.H."/>
            <person name="Stajich J.E."/>
        </authorList>
    </citation>
    <scope>NUCLEOTIDE SEQUENCE</scope>
    <source>
        <strain evidence="1">Berkeley</strain>
    </source>
</reference>
<proteinExistence type="predicted"/>
<protein>
    <submittedName>
        <fullName evidence="1">Uncharacterized protein</fullName>
    </submittedName>
</protein>
<dbReference type="Proteomes" id="UP001165960">
    <property type="component" value="Unassembled WGS sequence"/>
</dbReference>
<sequence length="112" mass="12421">MDKQRLLLDAFQSQLDRMDSKIMAVNLQAMALNSKSLHSPQRFSSPKLYHSYKRNDGHVATKSPDLPANISYNTQGALNELPLDVSNNVNQSDGTLNCGHFLLIRSATNSTC</sequence>
<name>A0ACC2SI57_9FUNG</name>
<keyword evidence="2" id="KW-1185">Reference proteome</keyword>
<comment type="caution">
    <text evidence="1">The sequence shown here is derived from an EMBL/GenBank/DDBJ whole genome shotgun (WGS) entry which is preliminary data.</text>
</comment>
<evidence type="ECO:0000313" key="1">
    <source>
        <dbReference type="EMBL" id="KAJ9062059.1"/>
    </source>
</evidence>